<dbReference type="SMART" id="SM00755">
    <property type="entry name" value="Grip"/>
    <property type="match status" value="1"/>
</dbReference>
<evidence type="ECO:0000256" key="5">
    <source>
        <dbReference type="SAM" id="Coils"/>
    </source>
</evidence>
<dbReference type="InterPro" id="IPR051841">
    <property type="entry name" value="MT-Golgi_org_protein"/>
</dbReference>
<dbReference type="Pfam" id="PF16704">
    <property type="entry name" value="Rab_bind"/>
    <property type="match status" value="1"/>
</dbReference>
<gene>
    <name evidence="8" type="ORF">SPHA_72977</name>
</gene>
<feature type="domain" description="GRIP" evidence="7">
    <location>
        <begin position="968"/>
        <end position="1018"/>
    </location>
</feature>
<evidence type="ECO:0000256" key="3">
    <source>
        <dbReference type="ARBA" id="ARBA00022553"/>
    </source>
</evidence>
<evidence type="ECO:0000256" key="1">
    <source>
        <dbReference type="ARBA" id="ARBA00004496"/>
    </source>
</evidence>
<name>A0A812EKR0_ACAPH</name>
<keyword evidence="3" id="KW-0597">Phosphoprotein</keyword>
<evidence type="ECO:0000256" key="4">
    <source>
        <dbReference type="ARBA" id="ARBA00023054"/>
    </source>
</evidence>
<dbReference type="PANTHER" id="PTHR18902">
    <property type="entry name" value="NUCLEAR MITOTIC APPARATUS PROTEIN 1-RELATED"/>
    <property type="match status" value="1"/>
</dbReference>
<feature type="compositionally biased region" description="Polar residues" evidence="6">
    <location>
        <begin position="832"/>
        <end position="845"/>
    </location>
</feature>
<protein>
    <submittedName>
        <fullName evidence="8">GCC2</fullName>
    </submittedName>
</protein>
<dbReference type="Proteomes" id="UP000597762">
    <property type="component" value="Unassembled WGS sequence"/>
</dbReference>
<dbReference type="GO" id="GO:0005737">
    <property type="term" value="C:cytoplasm"/>
    <property type="evidence" value="ECO:0007669"/>
    <property type="project" value="UniProtKB-SubCell"/>
</dbReference>
<dbReference type="AlphaFoldDB" id="A0A812EKR0"/>
<evidence type="ECO:0000256" key="6">
    <source>
        <dbReference type="SAM" id="MobiDB-lite"/>
    </source>
</evidence>
<evidence type="ECO:0000313" key="9">
    <source>
        <dbReference type="Proteomes" id="UP000597762"/>
    </source>
</evidence>
<sequence length="1081" mass="125621">MSEAEVSSPGSDSGKSPVSKLDILSREDLVKFIKKQTVTLQKTRSQCESLKKEVAQLNTSQAENSSSKDNGEIKELQEQVRKLLEEKEQLQARHNSLQATIVDIEKQHEVACEEKSNLNEEVALLQKEKKALQEQNECLKMKDETLSASFHFMQEEQDKIISENKSLKEQINVLISARDESLKALKDLKEHHTAEFSELQSQLEESKLKCEHFEERAKVAESDSQANKDFGDVATDKIKELLAKVESLQSYNGSISEQLKEKEICLNKMDDEYIEARKTKEKEAEQKKCAESLSVEEKMLKLQENLKDKDELNYKLKALAVKGKKQYEEMKIQVEKINEEKKALEEQLLVAKENLSHLENQNIESGIMSTNYKHLQEEYDKLHDILEAEQKKSTNFQKDLEQSVQDLLELKENYGELKNEKEKINRQLEVTSLENKSMESQLNELNQKLKTTEMDKETLKLQKDELTKEKNEFTLKYQELEKIVEEKTNLLQAQTEELNSAKKEANQSSMMDLEIADYERTVNSLQVQLSNKDEKIAELQNEVTHYEERTKTLQKEIDTIDEQRVQIEDRSNKLKQLLMKSKKDLADAKKLENEQKTSEAQLRGQMEHLIQQVEDCKMQMSEMGVENNNLQDRLKNMLDSQQRSSKSQEKRILSLQQQLEQTQDELSSVQNEYEGYKVRVHSVLKQQKNKSAQDTVIVEKQEKEHLEKIIDQLKLKLQETSVNFTTSMQENETLQEEHDRLLQRQNKLLQDFQDKENTFKQELEELAKQNTVKNAEYAEAIRQLTLQNESLTLQFKDQLKSLKEDHRKTLDVLHQQIDMAEKENYRLQRELQQPQYSSAVVQRSNKSVERDPTDSPSSDLPLDIARNEERQQGEGMEYVDSESCHRVNNIQGVSSLVTFEQLLSQTEEEVTKSVLNEEELKFDLDSAQKRSDHLAKLLNESEATVMRLTEQAKILKEEIRRLERNQEREKEAANMEYLKNIFLKFVMLKAGDERQMLIPVLCTMLKLSPEEKLKLTAIAQGDDIASGNQAASWGSYLHRWSGLISLSDIHLYQVSLWSFCYTFEMADVLTAILILYVKHVC</sequence>
<dbReference type="InterPro" id="IPR000237">
    <property type="entry name" value="GRIP_dom"/>
</dbReference>
<comment type="subcellular location">
    <subcellularLocation>
        <location evidence="1">Cytoplasm</location>
    </subcellularLocation>
</comment>
<evidence type="ECO:0000259" key="7">
    <source>
        <dbReference type="PROSITE" id="PS50913"/>
    </source>
</evidence>
<feature type="region of interest" description="Disordered" evidence="6">
    <location>
        <begin position="832"/>
        <end position="864"/>
    </location>
</feature>
<dbReference type="PANTHER" id="PTHR18902:SF25">
    <property type="entry name" value="GRIP AND COILED-COIL DOMAIN-CONTAINING PROTEIN 2"/>
    <property type="match status" value="1"/>
</dbReference>
<reference evidence="8" key="1">
    <citation type="submission" date="2021-01" db="EMBL/GenBank/DDBJ databases">
        <authorList>
            <person name="Li R."/>
            <person name="Bekaert M."/>
        </authorList>
    </citation>
    <scope>NUCLEOTIDE SEQUENCE</scope>
    <source>
        <strain evidence="8">Farmed</strain>
    </source>
</reference>
<organism evidence="8 9">
    <name type="scientific">Acanthosepion pharaonis</name>
    <name type="common">Pharaoh cuttlefish</name>
    <name type="synonym">Sepia pharaonis</name>
    <dbReference type="NCBI Taxonomy" id="158019"/>
    <lineage>
        <taxon>Eukaryota</taxon>
        <taxon>Metazoa</taxon>
        <taxon>Spiralia</taxon>
        <taxon>Lophotrochozoa</taxon>
        <taxon>Mollusca</taxon>
        <taxon>Cephalopoda</taxon>
        <taxon>Coleoidea</taxon>
        <taxon>Decapodiformes</taxon>
        <taxon>Sepiida</taxon>
        <taxon>Sepiina</taxon>
        <taxon>Sepiidae</taxon>
        <taxon>Acanthosepion</taxon>
    </lineage>
</organism>
<dbReference type="PROSITE" id="PS50913">
    <property type="entry name" value="GRIP"/>
    <property type="match status" value="1"/>
</dbReference>
<keyword evidence="2" id="KW-0963">Cytoplasm</keyword>
<feature type="coiled-coil region" evidence="5">
    <location>
        <begin position="638"/>
        <end position="830"/>
    </location>
</feature>
<keyword evidence="9" id="KW-1185">Reference proteome</keyword>
<comment type="caution">
    <text evidence="8">The sequence shown here is derived from an EMBL/GenBank/DDBJ whole genome shotgun (WGS) entry which is preliminary data.</text>
</comment>
<evidence type="ECO:0000313" key="8">
    <source>
        <dbReference type="EMBL" id="CAE1323106.1"/>
    </source>
</evidence>
<feature type="coiled-coil region" evidence="5">
    <location>
        <begin position="938"/>
        <end position="976"/>
    </location>
</feature>
<dbReference type="Pfam" id="PF01465">
    <property type="entry name" value="GRIP"/>
    <property type="match status" value="1"/>
</dbReference>
<evidence type="ECO:0000256" key="2">
    <source>
        <dbReference type="ARBA" id="ARBA00022490"/>
    </source>
</evidence>
<feature type="coiled-coil region" evidence="5">
    <location>
        <begin position="182"/>
        <end position="223"/>
    </location>
</feature>
<keyword evidence="4 5" id="KW-0175">Coiled coil</keyword>
<dbReference type="OrthoDB" id="1926336at2759"/>
<feature type="region of interest" description="Disordered" evidence="6">
    <location>
        <begin position="1"/>
        <end position="20"/>
    </location>
</feature>
<feature type="coiled-coil region" evidence="5">
    <location>
        <begin position="320"/>
        <end position="594"/>
    </location>
</feature>
<dbReference type="Gene3D" id="1.10.220.60">
    <property type="entry name" value="GRIP domain"/>
    <property type="match status" value="1"/>
</dbReference>
<accession>A0A812EKR0</accession>
<dbReference type="InterPro" id="IPR032023">
    <property type="entry name" value="GCC2_Rab_bind"/>
</dbReference>
<proteinExistence type="predicted"/>
<dbReference type="EMBL" id="CAHIKZ030005353">
    <property type="protein sequence ID" value="CAE1323106.1"/>
    <property type="molecule type" value="Genomic_DNA"/>
</dbReference>
<feature type="coiled-coil region" evidence="5">
    <location>
        <begin position="33"/>
        <end position="142"/>
    </location>
</feature>